<comment type="caution">
    <text evidence="1">The sequence shown here is derived from an EMBL/GenBank/DDBJ whole genome shotgun (WGS) entry which is preliminary data.</text>
</comment>
<keyword evidence="2" id="KW-1185">Reference proteome</keyword>
<accession>A0ACB8Y8I4</accession>
<gene>
    <name evidence="1" type="ORF">L6452_36125</name>
</gene>
<sequence length="144" mass="16432">MRPLAAGSFSLGAVDCYHYKAAAPFRFFLFACPWAKRPRLFFVTPPLKRLVVRLPRATIMICVAFGPRSRGWDYGKGGAMGRLGHDSRLQPYILKADDVIFGYVRSLFFGYGYSLLPVTTLWWFGFHSVGFNMMGRCLNFENWA</sequence>
<evidence type="ECO:0000313" key="1">
    <source>
        <dbReference type="EMBL" id="KAI3681334.1"/>
    </source>
</evidence>
<dbReference type="EMBL" id="CM042059">
    <property type="protein sequence ID" value="KAI3681334.1"/>
    <property type="molecule type" value="Genomic_DNA"/>
</dbReference>
<dbReference type="Proteomes" id="UP001055879">
    <property type="component" value="Linkage Group LG13"/>
</dbReference>
<reference evidence="1 2" key="2">
    <citation type="journal article" date="2022" name="Mol. Ecol. Resour.">
        <title>The genomes of chicory, endive, great burdock and yacon provide insights into Asteraceae paleo-polyploidization history and plant inulin production.</title>
        <authorList>
            <person name="Fan W."/>
            <person name="Wang S."/>
            <person name="Wang H."/>
            <person name="Wang A."/>
            <person name="Jiang F."/>
            <person name="Liu H."/>
            <person name="Zhao H."/>
            <person name="Xu D."/>
            <person name="Zhang Y."/>
        </authorList>
    </citation>
    <scope>NUCLEOTIDE SEQUENCE [LARGE SCALE GENOMIC DNA]</scope>
    <source>
        <strain evidence="2">cv. Niubang</strain>
    </source>
</reference>
<organism evidence="1 2">
    <name type="scientific">Arctium lappa</name>
    <name type="common">Greater burdock</name>
    <name type="synonym">Lappa major</name>
    <dbReference type="NCBI Taxonomy" id="4217"/>
    <lineage>
        <taxon>Eukaryota</taxon>
        <taxon>Viridiplantae</taxon>
        <taxon>Streptophyta</taxon>
        <taxon>Embryophyta</taxon>
        <taxon>Tracheophyta</taxon>
        <taxon>Spermatophyta</taxon>
        <taxon>Magnoliopsida</taxon>
        <taxon>eudicotyledons</taxon>
        <taxon>Gunneridae</taxon>
        <taxon>Pentapetalae</taxon>
        <taxon>asterids</taxon>
        <taxon>campanulids</taxon>
        <taxon>Asterales</taxon>
        <taxon>Asteraceae</taxon>
        <taxon>Carduoideae</taxon>
        <taxon>Cardueae</taxon>
        <taxon>Arctiinae</taxon>
        <taxon>Arctium</taxon>
    </lineage>
</organism>
<protein>
    <submittedName>
        <fullName evidence="1">Uncharacterized protein</fullName>
    </submittedName>
</protein>
<reference evidence="2" key="1">
    <citation type="journal article" date="2022" name="Mol. Ecol. Resour.">
        <title>The genomes of chicory, endive, great burdock and yacon provide insights into Asteraceae palaeo-polyploidization history and plant inulin production.</title>
        <authorList>
            <person name="Fan W."/>
            <person name="Wang S."/>
            <person name="Wang H."/>
            <person name="Wang A."/>
            <person name="Jiang F."/>
            <person name="Liu H."/>
            <person name="Zhao H."/>
            <person name="Xu D."/>
            <person name="Zhang Y."/>
        </authorList>
    </citation>
    <scope>NUCLEOTIDE SEQUENCE [LARGE SCALE GENOMIC DNA]</scope>
    <source>
        <strain evidence="2">cv. Niubang</strain>
    </source>
</reference>
<evidence type="ECO:0000313" key="2">
    <source>
        <dbReference type="Proteomes" id="UP001055879"/>
    </source>
</evidence>
<proteinExistence type="predicted"/>
<name>A0ACB8Y8I4_ARCLA</name>